<keyword evidence="14" id="KW-1185">Reference proteome</keyword>
<evidence type="ECO:0000313" key="14">
    <source>
        <dbReference type="Proteomes" id="UP001331761"/>
    </source>
</evidence>
<accession>A0AAN8FH90</accession>
<evidence type="ECO:0000256" key="1">
    <source>
        <dbReference type="ARBA" id="ARBA00004477"/>
    </source>
</evidence>
<feature type="region of interest" description="Disordered" evidence="11">
    <location>
        <begin position="1"/>
        <end position="20"/>
    </location>
</feature>
<dbReference type="GO" id="GO:0031204">
    <property type="term" value="P:post-translational protein targeting to membrane, translocation"/>
    <property type="evidence" value="ECO:0007669"/>
    <property type="project" value="TreeGrafter"/>
</dbReference>
<evidence type="ECO:0000256" key="6">
    <source>
        <dbReference type="ARBA" id="ARBA00022824"/>
    </source>
</evidence>
<comment type="subcellular location">
    <subcellularLocation>
        <location evidence="1">Endoplasmic reticulum membrane</location>
        <topology evidence="1">Multi-pass membrane protein</topology>
    </subcellularLocation>
</comment>
<dbReference type="AlphaFoldDB" id="A0AAN8FH90"/>
<feature type="region of interest" description="Disordered" evidence="11">
    <location>
        <begin position="103"/>
        <end position="179"/>
    </location>
</feature>
<dbReference type="GO" id="GO:0005524">
    <property type="term" value="F:ATP binding"/>
    <property type="evidence" value="ECO:0007669"/>
    <property type="project" value="InterPro"/>
</dbReference>
<keyword evidence="8 12" id="KW-1133">Transmembrane helix</keyword>
<dbReference type="PANTHER" id="PTHR12443">
    <property type="entry name" value="TRANSLOCATION PROTEIN SEC62"/>
    <property type="match status" value="1"/>
</dbReference>
<evidence type="ECO:0000256" key="4">
    <source>
        <dbReference type="ARBA" id="ARBA00022448"/>
    </source>
</evidence>
<feature type="transmembrane region" description="Helical" evidence="12">
    <location>
        <begin position="217"/>
        <end position="238"/>
    </location>
</feature>
<evidence type="ECO:0000313" key="13">
    <source>
        <dbReference type="EMBL" id="KAK5978671.1"/>
    </source>
</evidence>
<evidence type="ECO:0000256" key="2">
    <source>
        <dbReference type="ARBA" id="ARBA00010604"/>
    </source>
</evidence>
<dbReference type="InterPro" id="IPR004728">
    <property type="entry name" value="Sec62"/>
</dbReference>
<dbReference type="GO" id="GO:0005789">
    <property type="term" value="C:endoplasmic reticulum membrane"/>
    <property type="evidence" value="ECO:0007669"/>
    <property type="project" value="UniProtKB-SubCell"/>
</dbReference>
<proteinExistence type="inferred from homology"/>
<feature type="compositionally biased region" description="Acidic residues" evidence="11">
    <location>
        <begin position="326"/>
        <end position="340"/>
    </location>
</feature>
<feature type="transmembrane region" description="Helical" evidence="12">
    <location>
        <begin position="244"/>
        <end position="274"/>
    </location>
</feature>
<dbReference type="EMBL" id="WIXE01009166">
    <property type="protein sequence ID" value="KAK5978671.1"/>
    <property type="molecule type" value="Genomic_DNA"/>
</dbReference>
<evidence type="ECO:0000256" key="7">
    <source>
        <dbReference type="ARBA" id="ARBA00022927"/>
    </source>
</evidence>
<comment type="caution">
    <text evidence="13">The sequence shown here is derived from an EMBL/GenBank/DDBJ whole genome shotgun (WGS) entry which is preliminary data.</text>
</comment>
<evidence type="ECO:0000256" key="3">
    <source>
        <dbReference type="ARBA" id="ARBA00021257"/>
    </source>
</evidence>
<comment type="similarity">
    <text evidence="2">Belongs to the SEC62 family.</text>
</comment>
<sequence>MSSKKKGIKKESEDEAVPLTKEQDAVARYVRFNCPTNTTMFQGNEVDYFSGSKAIDTLMDSKYGSKAKNEAAMLFPNRQAAVNYMRELMDHQLFFHARKLVPKKKEDKDKDKKGDKDKKDQEAGKSAKSDKEEKKKKDDDTVTETEAEDKKDEKKAKDSDEKKSKDSDEKKTKESKLKEEKKKKKKVKLEVHDVQVFNDDKDVYVWVFDPTPLYKKIIGLCMVLGTIVGCLFPLWPFWLRQAVYYLSLAGIALFGAIVVVAILRTILFAIIWLVTMGQHKLWILPNLTEDCGFFESFQPWYTYEYCPRGEKKDKDGKKKKQKAKESDDEDDKAVGDEDADARDKGSQGSHSGEPSASENGSTAPPSPEGEVKKRRPRRADADYVMVKH</sequence>
<name>A0AAN8FH90_TRICO</name>
<dbReference type="Pfam" id="PF03839">
    <property type="entry name" value="Sec62"/>
    <property type="match status" value="1"/>
</dbReference>
<evidence type="ECO:0000256" key="11">
    <source>
        <dbReference type="SAM" id="MobiDB-lite"/>
    </source>
</evidence>
<dbReference type="PANTHER" id="PTHR12443:SF9">
    <property type="entry name" value="TRANSLOCATION PROTEIN SEC62"/>
    <property type="match status" value="1"/>
</dbReference>
<dbReference type="Gene3D" id="1.20.1560.10">
    <property type="entry name" value="ABC transporter type 1, transmembrane domain"/>
    <property type="match status" value="1"/>
</dbReference>
<feature type="compositionally biased region" description="Basic and acidic residues" evidence="11">
    <location>
        <begin position="148"/>
        <end position="179"/>
    </location>
</feature>
<evidence type="ECO:0000256" key="12">
    <source>
        <dbReference type="SAM" id="Phobius"/>
    </source>
</evidence>
<keyword evidence="10 12" id="KW-0472">Membrane</keyword>
<dbReference type="InterPro" id="IPR036640">
    <property type="entry name" value="ABC1_TM_sf"/>
</dbReference>
<keyword evidence="9" id="KW-0811">Translocation</keyword>
<evidence type="ECO:0000256" key="8">
    <source>
        <dbReference type="ARBA" id="ARBA00022989"/>
    </source>
</evidence>
<dbReference type="Gene3D" id="1.10.10.10">
    <property type="entry name" value="Winged helix-like DNA-binding domain superfamily/Winged helix DNA-binding domain"/>
    <property type="match status" value="1"/>
</dbReference>
<keyword evidence="5 12" id="KW-0812">Transmembrane</keyword>
<keyword evidence="7" id="KW-0653">Protein transport</keyword>
<dbReference type="InterPro" id="IPR036388">
    <property type="entry name" value="WH-like_DNA-bd_sf"/>
</dbReference>
<evidence type="ECO:0000256" key="5">
    <source>
        <dbReference type="ARBA" id="ARBA00022692"/>
    </source>
</evidence>
<evidence type="ECO:0000256" key="9">
    <source>
        <dbReference type="ARBA" id="ARBA00023010"/>
    </source>
</evidence>
<feature type="compositionally biased region" description="Polar residues" evidence="11">
    <location>
        <begin position="346"/>
        <end position="363"/>
    </location>
</feature>
<protein>
    <recommendedName>
        <fullName evidence="3">Translocation protein SEC62</fullName>
    </recommendedName>
</protein>
<keyword evidence="6" id="KW-0256">Endoplasmic reticulum</keyword>
<gene>
    <name evidence="13" type="ORF">GCK32_005136</name>
</gene>
<feature type="compositionally biased region" description="Basic and acidic residues" evidence="11">
    <location>
        <begin position="103"/>
        <end position="140"/>
    </location>
</feature>
<feature type="region of interest" description="Disordered" evidence="11">
    <location>
        <begin position="310"/>
        <end position="388"/>
    </location>
</feature>
<dbReference type="Proteomes" id="UP001331761">
    <property type="component" value="Unassembled WGS sequence"/>
</dbReference>
<keyword evidence="4" id="KW-0813">Transport</keyword>
<reference evidence="13 14" key="1">
    <citation type="submission" date="2019-10" db="EMBL/GenBank/DDBJ databases">
        <title>Assembly and Annotation for the nematode Trichostrongylus colubriformis.</title>
        <authorList>
            <person name="Martin J."/>
        </authorList>
    </citation>
    <scope>NUCLEOTIDE SEQUENCE [LARGE SCALE GENOMIC DNA]</scope>
    <source>
        <strain evidence="13">G859</strain>
        <tissue evidence="13">Whole worm</tissue>
    </source>
</reference>
<evidence type="ECO:0000256" key="10">
    <source>
        <dbReference type="ARBA" id="ARBA00023136"/>
    </source>
</evidence>
<organism evidence="13 14">
    <name type="scientific">Trichostrongylus colubriformis</name>
    <name type="common">Black scour worm</name>
    <dbReference type="NCBI Taxonomy" id="6319"/>
    <lineage>
        <taxon>Eukaryota</taxon>
        <taxon>Metazoa</taxon>
        <taxon>Ecdysozoa</taxon>
        <taxon>Nematoda</taxon>
        <taxon>Chromadorea</taxon>
        <taxon>Rhabditida</taxon>
        <taxon>Rhabditina</taxon>
        <taxon>Rhabditomorpha</taxon>
        <taxon>Strongyloidea</taxon>
        <taxon>Trichostrongylidae</taxon>
        <taxon>Trichostrongylus</taxon>
    </lineage>
</organism>